<evidence type="ECO:0000256" key="5">
    <source>
        <dbReference type="ARBA" id="ARBA00023027"/>
    </source>
</evidence>
<evidence type="ECO:0000313" key="7">
    <source>
        <dbReference type="EMBL" id="QBK87909.1"/>
    </source>
</evidence>
<dbReference type="Pfam" id="PF01593">
    <property type="entry name" value="Amino_oxidase"/>
    <property type="match status" value="1"/>
</dbReference>
<feature type="domain" description="Amine oxidase" evidence="6">
    <location>
        <begin position="70"/>
        <end position="432"/>
    </location>
</feature>
<dbReference type="Gene3D" id="3.50.50.60">
    <property type="entry name" value="FAD/NAD(P)-binding domain"/>
    <property type="match status" value="2"/>
</dbReference>
<dbReference type="InterPro" id="IPR036188">
    <property type="entry name" value="FAD/NAD-bd_sf"/>
</dbReference>
<evidence type="ECO:0000256" key="3">
    <source>
        <dbReference type="ARBA" id="ARBA00022827"/>
    </source>
</evidence>
<keyword evidence="2" id="KW-0732">Signal</keyword>
<keyword evidence="4" id="KW-0521">NADP</keyword>
<dbReference type="PANTHER" id="PTHR46091">
    <property type="entry name" value="BLR7054 PROTEIN"/>
    <property type="match status" value="1"/>
</dbReference>
<proteinExistence type="predicted"/>
<organism evidence="7">
    <name type="scientific">Marseillevirus LCMAC202</name>
    <dbReference type="NCBI Taxonomy" id="2506606"/>
    <lineage>
        <taxon>Viruses</taxon>
        <taxon>Varidnaviria</taxon>
        <taxon>Bamfordvirae</taxon>
        <taxon>Nucleocytoviricota</taxon>
        <taxon>Megaviricetes</taxon>
        <taxon>Pimascovirales</taxon>
        <taxon>Pimascovirales incertae sedis</taxon>
        <taxon>Marseilleviridae</taxon>
    </lineage>
</organism>
<dbReference type="GO" id="GO:0016491">
    <property type="term" value="F:oxidoreductase activity"/>
    <property type="evidence" value="ECO:0007669"/>
    <property type="project" value="InterPro"/>
</dbReference>
<dbReference type="InterPro" id="IPR052206">
    <property type="entry name" value="Retinol_saturase"/>
</dbReference>
<evidence type="ECO:0000256" key="2">
    <source>
        <dbReference type="ARBA" id="ARBA00022729"/>
    </source>
</evidence>
<keyword evidence="5" id="KW-0520">NAD</keyword>
<name>A0A481YXS2_9VIRU</name>
<keyword evidence="3" id="KW-0274">FAD</keyword>
<evidence type="ECO:0000256" key="4">
    <source>
        <dbReference type="ARBA" id="ARBA00022857"/>
    </source>
</evidence>
<dbReference type="InterPro" id="IPR002937">
    <property type="entry name" value="Amino_oxidase"/>
</dbReference>
<protein>
    <submittedName>
        <fullName evidence="7">Flavin containing amine oxidoreductase</fullName>
    </submittedName>
</protein>
<dbReference type="EMBL" id="MK500371">
    <property type="protein sequence ID" value="QBK87909.1"/>
    <property type="molecule type" value="Genomic_DNA"/>
</dbReference>
<sequence>MKMGVLFLLTLSPLILWIWVTYFVGKKTPKNYRPFTPQPINRPLGDNRTQRFSQTKIPKRIDHIIIGSGISGLSCATALAKNGKSILVLEQHDIAGGSIHVFPEFGVEFDTGLHYVGNIKKRMPLLNFLGDFPIEWQQMGSEDNWIFDRFFIGDKEYYSRAGEENLIQDLLLDFPAEEENLVRYIQDIKKYAQKDLFFHIKIVSEWLRFILSKFCCREFFQRAQMSSYQYVSEYTSNEKLKEVLCALSIDGGPPPRKQSAFIHISIVNHFLNGGFYPKGSPKVITQSLIRTIERSGGRVLTEATIEQICIKQGRVVGITLVNGTFIPCSSVISSAGVPNTVKLLPEPEKHDKVLQDIPSTITYFFLYAVADGIAKDLGLKSCNIWAWPDKPFDQVIEEFEQDPFNADPVVFIASSSAKDPTWEERYPGKSVVEVISWATSSMFPDEAKPMKRSEEYEHKKKILEEKMFKYLYKHYPKLKGKILSYSTATPSTVKYYLGSHNGACYGMDANLLRFGDYPELRPGTRIKGFYMSGQDNTTLGFTGAFMSGIITANKVEGYGTILDILMGRELTNDQMQMRKSRRQV</sequence>
<evidence type="ECO:0000256" key="1">
    <source>
        <dbReference type="ARBA" id="ARBA00022630"/>
    </source>
</evidence>
<accession>A0A481YXS2</accession>
<reference evidence="7" key="1">
    <citation type="journal article" date="2019" name="MBio">
        <title>Virus Genomes from Deep Sea Sediments Expand the Ocean Megavirome and Support Independent Origins of Viral Gigantism.</title>
        <authorList>
            <person name="Backstrom D."/>
            <person name="Yutin N."/>
            <person name="Jorgensen S.L."/>
            <person name="Dharamshi J."/>
            <person name="Homa F."/>
            <person name="Zaremba-Niedwiedzka K."/>
            <person name="Spang A."/>
            <person name="Wolf Y.I."/>
            <person name="Koonin E.V."/>
            <person name="Ettema T.J."/>
        </authorList>
    </citation>
    <scope>NUCLEOTIDE SEQUENCE</scope>
</reference>
<evidence type="ECO:0000259" key="6">
    <source>
        <dbReference type="Pfam" id="PF01593"/>
    </source>
</evidence>
<dbReference type="SUPFAM" id="SSF51905">
    <property type="entry name" value="FAD/NAD(P)-binding domain"/>
    <property type="match status" value="1"/>
</dbReference>
<gene>
    <name evidence="7" type="ORF">LCMAC202_02700</name>
</gene>
<keyword evidence="1" id="KW-0285">Flavoprotein</keyword>
<dbReference type="PANTHER" id="PTHR46091:SF3">
    <property type="entry name" value="AMINE OXIDASE DOMAIN-CONTAINING PROTEIN"/>
    <property type="match status" value="1"/>
</dbReference>